<protein>
    <recommendedName>
        <fullName evidence="3">Gram-negative porin family protein</fullName>
    </recommendedName>
</protein>
<accession>A0A0F3NLK4</accession>
<keyword evidence="2" id="KW-1185">Reference proteome</keyword>
<organism evidence="1 2">
    <name type="scientific">Candidatus Neoehrlichia procyonis str. RAC413</name>
    <dbReference type="NCBI Taxonomy" id="1359163"/>
    <lineage>
        <taxon>Bacteria</taxon>
        <taxon>Pseudomonadati</taxon>
        <taxon>Pseudomonadota</taxon>
        <taxon>Alphaproteobacteria</taxon>
        <taxon>Rickettsiales</taxon>
        <taxon>Anaplasmataceae</taxon>
        <taxon>Candidatus Neoehrlichia</taxon>
    </lineage>
</organism>
<evidence type="ECO:0000313" key="1">
    <source>
        <dbReference type="EMBL" id="KJV68953.1"/>
    </source>
</evidence>
<gene>
    <name evidence="1" type="ORF">NLO413_0325</name>
</gene>
<dbReference type="PATRIC" id="fig|1359163.3.peg.315"/>
<dbReference type="EMBL" id="LANX01000001">
    <property type="protein sequence ID" value="KJV68953.1"/>
    <property type="molecule type" value="Genomic_DNA"/>
</dbReference>
<dbReference type="Proteomes" id="UP000033562">
    <property type="component" value="Unassembled WGS sequence"/>
</dbReference>
<evidence type="ECO:0008006" key="3">
    <source>
        <dbReference type="Google" id="ProtNLM"/>
    </source>
</evidence>
<sequence length="529" mass="60033">MRIFFIVFMLILLCKEGILAKQNYDKNSARENYQQLRSAVKNQNSRISVYGNALSYIWVTNNKDYSVSDRVISYYSKYRYNSNASLDSWGINNDALLSVSIISKENNDRFVYGAMFQLLMPAMRGRVFYSKLSNKGIIGFINSPHGDLSFGYQEGIESEMKVDAFNIAAGDQSIGWSRYVSGFFVVHDVSVVNNIPCYWSSGLYSENLFRSNGNFIMEDGMLDDRDFINSLPFRISYKSVDIFGLKFGISYSPLGYKEDLLSQRNLRIVSAYDNISLGSLANKDMIVNTVNSQSSRQNNKNNKLTVTKGVNYNVTADIKEVDLLSADTKEIVSGLINKSVSSYKNIISGAIYYDYKINDVRFITSIVGEYAKSDNSKYYVLHDLVGIALGTNIDCGKLKFGAAYGYLGKSGMINYYYYDNQLLKYVPSGHSYYWDVGISYKYNNLLMSAVYFNSSYGGYNTTTNNLLSSEDKHFLRDFSVGFDYAVYSNNKTHYKLFANYHYFIINQSISAAEYVLQGGIFLSGIKLEF</sequence>
<comment type="caution">
    <text evidence="1">The sequence shown here is derived from an EMBL/GenBank/DDBJ whole genome shotgun (WGS) entry which is preliminary data.</text>
</comment>
<reference evidence="1 2" key="1">
    <citation type="submission" date="2015-02" db="EMBL/GenBank/DDBJ databases">
        <title>Genome Sequencing of Rickettsiales.</title>
        <authorList>
            <person name="Daugherty S.C."/>
            <person name="Su Q."/>
            <person name="Abolude K."/>
            <person name="Beier-Sexton M."/>
            <person name="Carlyon J.A."/>
            <person name="Carter R."/>
            <person name="Day N.P."/>
            <person name="Dumler S.J."/>
            <person name="Dyachenko V."/>
            <person name="Godinez A."/>
            <person name="Kurtti T.J."/>
            <person name="Lichay M."/>
            <person name="Mullins K.E."/>
            <person name="Ott S."/>
            <person name="Pappas-Brown V."/>
            <person name="Paris D.H."/>
            <person name="Patel P."/>
            <person name="Richards A.L."/>
            <person name="Sadzewicz L."/>
            <person name="Sears K."/>
            <person name="Seidman D."/>
            <person name="Sengamalay N."/>
            <person name="Stenos J."/>
            <person name="Tallon L.J."/>
            <person name="Vincent G."/>
            <person name="Fraser C.M."/>
            <person name="Munderloh U."/>
            <person name="Dunning-Hotopp J.C."/>
        </authorList>
    </citation>
    <scope>NUCLEOTIDE SEQUENCE [LARGE SCALE GENOMIC DNA]</scope>
    <source>
        <strain evidence="1 2">RAC413</strain>
    </source>
</reference>
<evidence type="ECO:0000313" key="2">
    <source>
        <dbReference type="Proteomes" id="UP000033562"/>
    </source>
</evidence>
<name>A0A0F3NLK4_9RICK</name>
<dbReference type="OrthoDB" id="7164576at2"/>
<proteinExistence type="predicted"/>
<dbReference type="AlphaFoldDB" id="A0A0F3NLK4"/>
<dbReference type="SUPFAM" id="SSF56935">
    <property type="entry name" value="Porins"/>
    <property type="match status" value="1"/>
</dbReference>